<dbReference type="Proteomes" id="UP000765509">
    <property type="component" value="Unassembled WGS sequence"/>
</dbReference>
<dbReference type="EMBL" id="AVOT02028139">
    <property type="protein sequence ID" value="MBW0520525.1"/>
    <property type="molecule type" value="Genomic_DNA"/>
</dbReference>
<dbReference type="PANTHER" id="PTHR35567:SF1">
    <property type="entry name" value="CONSERVED FUNGAL PROTEIN (AFU_ORTHOLOGUE AFUA_1G14230)"/>
    <property type="match status" value="1"/>
</dbReference>
<dbReference type="InterPro" id="IPR021851">
    <property type="entry name" value="DUF3455"/>
</dbReference>
<evidence type="ECO:0000313" key="2">
    <source>
        <dbReference type="Proteomes" id="UP000765509"/>
    </source>
</evidence>
<evidence type="ECO:0000313" key="1">
    <source>
        <dbReference type="EMBL" id="MBW0520525.1"/>
    </source>
</evidence>
<dbReference type="PANTHER" id="PTHR35567">
    <property type="entry name" value="MALATE DEHYDROGENASE (AFU_ORTHOLOGUE AFUA_2G13800)"/>
    <property type="match status" value="1"/>
</dbReference>
<accession>A0A9Q3HZF4</accession>
<protein>
    <submittedName>
        <fullName evidence="1">Uncharacterized protein</fullName>
    </submittedName>
</protein>
<dbReference type="AlphaFoldDB" id="A0A9Q3HZF4"/>
<reference evidence="1" key="1">
    <citation type="submission" date="2021-03" db="EMBL/GenBank/DDBJ databases">
        <title>Draft genome sequence of rust myrtle Austropuccinia psidii MF-1, a brazilian biotype.</title>
        <authorList>
            <person name="Quecine M.C."/>
            <person name="Pachon D.M.R."/>
            <person name="Bonatelli M.L."/>
            <person name="Correr F.H."/>
            <person name="Franceschini L.M."/>
            <person name="Leite T.F."/>
            <person name="Margarido G.R.A."/>
            <person name="Almeida C.A."/>
            <person name="Ferrarezi J.A."/>
            <person name="Labate C.A."/>
        </authorList>
    </citation>
    <scope>NUCLEOTIDE SEQUENCE</scope>
    <source>
        <strain evidence="1">MF-1</strain>
    </source>
</reference>
<proteinExistence type="predicted"/>
<gene>
    <name evidence="1" type="ORF">O181_060240</name>
</gene>
<comment type="caution">
    <text evidence="1">The sequence shown here is derived from an EMBL/GenBank/DDBJ whole genome shotgun (WGS) entry which is preliminary data.</text>
</comment>
<dbReference type="OrthoDB" id="2497015at2759"/>
<sequence>MSGFCSGNLEMWNTNLIIDSQNHGLFFHCQCLHRSFRVHAFSLACLISCVSKAWSLCVLPQWASAWISNTEACSSLANSMPVAPDKGVNPKEDIQWLFKAYPVSITPLRGISDDMNARKPVNVCRAADRKNITNFADVKPPFHANSNLAVPSGEKLVLLLLGSGTQNYICGPNLTWSYVGANAKLLDVSKEPSVVKDLTNNIMKGHKSEPKRPSLSSFPEIGKHYFQSPGTPTAVPVFDLGPKGVLLTKKVSVSPAPLRPTRNVPWLMLEVTQGNLAKTIFRTNTRGGQAPDGKCPKAQDHIEMNYAAIVSAPKATSGVFSRISFYQ</sequence>
<dbReference type="Pfam" id="PF11937">
    <property type="entry name" value="DUF3455"/>
    <property type="match status" value="1"/>
</dbReference>
<name>A0A9Q3HZF4_9BASI</name>
<keyword evidence="2" id="KW-1185">Reference proteome</keyword>
<organism evidence="1 2">
    <name type="scientific">Austropuccinia psidii MF-1</name>
    <dbReference type="NCBI Taxonomy" id="1389203"/>
    <lineage>
        <taxon>Eukaryota</taxon>
        <taxon>Fungi</taxon>
        <taxon>Dikarya</taxon>
        <taxon>Basidiomycota</taxon>
        <taxon>Pucciniomycotina</taxon>
        <taxon>Pucciniomycetes</taxon>
        <taxon>Pucciniales</taxon>
        <taxon>Sphaerophragmiaceae</taxon>
        <taxon>Austropuccinia</taxon>
    </lineage>
</organism>